<sequence>MSTSSEELRENADETTVLLLEQNKVIAPQIYKLDEALYIIRKAVPVFFASSLQYVFSVASVFTLGHKGYVELAALSLGSMFASVTGISIFYGAISALDTLCPQGYTSGNPKMVGVYLQRAIIIILLGFIPVSFIWWESGTILVYLGQDEETSAYAQKFLRWSILGAPATFIFWCVEKFLQGQGIMHATSYVLIIISPISIVLNYALVWWEPIALGFIGAPIAINISNWLMLIFSILYIKYINGHQAWGGWTRTCLDDWSSFMRLAIPGILTACADWWIYELIALASGYFGSISLAAHRLVLTIVLLFFQLPRSISVATSNRVGNLLGEGLISKAKITVNISLILAFISATCSATGILIFRDSLGYLFTNKEEVIKLTATILPLCALFQPSDAIGIIGGGILRGQGRQKVISIIYLSAYYKFALPVGLLLAFKFNFELVGLWSGVTGGSILMGIGIFTAVITTNWEWEVEECKRRIKVDSLEDEVLEV</sequence>
<comment type="subcellular location">
    <subcellularLocation>
        <location evidence="1">Membrane</location>
        <topology evidence="1">Multi-pass membrane protein</topology>
    </subcellularLocation>
</comment>
<evidence type="ECO:0000256" key="4">
    <source>
        <dbReference type="ARBA" id="ARBA00022989"/>
    </source>
</evidence>
<feature type="transmembrane region" description="Helical" evidence="6">
    <location>
        <begin position="285"/>
        <end position="308"/>
    </location>
</feature>
<dbReference type="STRING" id="1432141.A0A015LAR2"/>
<comment type="caution">
    <text evidence="7">The sequence shown here is derived from an EMBL/GenBank/DDBJ whole genome shotgun (WGS) entry which is preliminary data.</text>
</comment>
<name>A0A015LAR2_RHIIW</name>
<dbReference type="InterPro" id="IPR002528">
    <property type="entry name" value="MATE_fam"/>
</dbReference>
<dbReference type="EMBL" id="JEMT01029525">
    <property type="protein sequence ID" value="EXX51913.1"/>
    <property type="molecule type" value="Genomic_DNA"/>
</dbReference>
<organism evidence="7 8">
    <name type="scientific">Rhizophagus irregularis (strain DAOM 197198w)</name>
    <name type="common">Glomus intraradices</name>
    <dbReference type="NCBI Taxonomy" id="1432141"/>
    <lineage>
        <taxon>Eukaryota</taxon>
        <taxon>Fungi</taxon>
        <taxon>Fungi incertae sedis</taxon>
        <taxon>Mucoromycota</taxon>
        <taxon>Glomeromycotina</taxon>
        <taxon>Glomeromycetes</taxon>
        <taxon>Glomerales</taxon>
        <taxon>Glomeraceae</taxon>
        <taxon>Rhizophagus</taxon>
    </lineage>
</organism>
<accession>A0A015LAR2</accession>
<evidence type="ECO:0008006" key="9">
    <source>
        <dbReference type="Google" id="ProtNLM"/>
    </source>
</evidence>
<keyword evidence="5 6" id="KW-0472">Membrane</keyword>
<gene>
    <name evidence="7" type="ORF">RirG_257640</name>
</gene>
<feature type="transmembrane region" description="Helical" evidence="6">
    <location>
        <begin position="336"/>
        <end position="359"/>
    </location>
</feature>
<feature type="transmembrane region" description="Helical" evidence="6">
    <location>
        <begin position="72"/>
        <end position="94"/>
    </location>
</feature>
<feature type="transmembrane region" description="Helical" evidence="6">
    <location>
        <begin position="439"/>
        <end position="464"/>
    </location>
</feature>
<protein>
    <recommendedName>
        <fullName evidence="9">MATE efflux family protein</fullName>
    </recommendedName>
</protein>
<dbReference type="SMR" id="A0A015LAR2"/>
<dbReference type="PANTHER" id="PTHR11206">
    <property type="entry name" value="MULTIDRUG RESISTANCE PROTEIN"/>
    <property type="match status" value="1"/>
</dbReference>
<comment type="similarity">
    <text evidence="2">Belongs to the multi antimicrobial extrusion (MATE) (TC 2.A.66.1) family.</text>
</comment>
<dbReference type="OMA" id="WFFVWKL"/>
<dbReference type="GO" id="GO:1990961">
    <property type="term" value="P:xenobiotic detoxification by transmembrane export across the plasma membrane"/>
    <property type="evidence" value="ECO:0007669"/>
    <property type="project" value="InterPro"/>
</dbReference>
<dbReference type="HOGENOM" id="CLU_012893_1_2_1"/>
<dbReference type="NCBIfam" id="TIGR00797">
    <property type="entry name" value="matE"/>
    <property type="match status" value="1"/>
</dbReference>
<dbReference type="Proteomes" id="UP000022910">
    <property type="component" value="Unassembled WGS sequence"/>
</dbReference>
<proteinExistence type="inferred from homology"/>
<keyword evidence="3 6" id="KW-0812">Transmembrane</keyword>
<dbReference type="AlphaFoldDB" id="A0A015LAR2"/>
<evidence type="ECO:0000256" key="6">
    <source>
        <dbReference type="SAM" id="Phobius"/>
    </source>
</evidence>
<dbReference type="GO" id="GO:0042910">
    <property type="term" value="F:xenobiotic transmembrane transporter activity"/>
    <property type="evidence" value="ECO:0007669"/>
    <property type="project" value="InterPro"/>
</dbReference>
<feature type="transmembrane region" description="Helical" evidence="6">
    <location>
        <begin position="158"/>
        <end position="175"/>
    </location>
</feature>
<evidence type="ECO:0000313" key="7">
    <source>
        <dbReference type="EMBL" id="EXX51913.1"/>
    </source>
</evidence>
<feature type="transmembrane region" description="Helical" evidence="6">
    <location>
        <begin position="261"/>
        <end position="279"/>
    </location>
</feature>
<keyword evidence="8" id="KW-1185">Reference proteome</keyword>
<dbReference type="OrthoDB" id="2126698at2759"/>
<evidence type="ECO:0000313" key="8">
    <source>
        <dbReference type="Proteomes" id="UP000022910"/>
    </source>
</evidence>
<feature type="transmembrane region" description="Helical" evidence="6">
    <location>
        <begin position="115"/>
        <end position="136"/>
    </location>
</feature>
<evidence type="ECO:0000256" key="1">
    <source>
        <dbReference type="ARBA" id="ARBA00004141"/>
    </source>
</evidence>
<dbReference type="GO" id="GO:0015297">
    <property type="term" value="F:antiporter activity"/>
    <property type="evidence" value="ECO:0007669"/>
    <property type="project" value="InterPro"/>
</dbReference>
<feature type="transmembrane region" description="Helical" evidence="6">
    <location>
        <begin position="187"/>
        <end position="206"/>
    </location>
</feature>
<evidence type="ECO:0000256" key="2">
    <source>
        <dbReference type="ARBA" id="ARBA00010199"/>
    </source>
</evidence>
<dbReference type="GO" id="GO:0016020">
    <property type="term" value="C:membrane"/>
    <property type="evidence" value="ECO:0007669"/>
    <property type="project" value="UniProtKB-SubCell"/>
</dbReference>
<dbReference type="Pfam" id="PF01554">
    <property type="entry name" value="MatE"/>
    <property type="match status" value="2"/>
</dbReference>
<feature type="transmembrane region" description="Helical" evidence="6">
    <location>
        <begin position="46"/>
        <end position="66"/>
    </location>
</feature>
<feature type="transmembrane region" description="Helical" evidence="6">
    <location>
        <begin position="212"/>
        <end position="240"/>
    </location>
</feature>
<evidence type="ECO:0000256" key="5">
    <source>
        <dbReference type="ARBA" id="ARBA00023136"/>
    </source>
</evidence>
<reference evidence="7 8" key="1">
    <citation type="submission" date="2014-02" db="EMBL/GenBank/DDBJ databases">
        <title>Single nucleus genome sequencing reveals high similarity among nuclei of an endomycorrhizal fungus.</title>
        <authorList>
            <person name="Lin K."/>
            <person name="Geurts R."/>
            <person name="Zhang Z."/>
            <person name="Limpens E."/>
            <person name="Saunders D.G."/>
            <person name="Mu D."/>
            <person name="Pang E."/>
            <person name="Cao H."/>
            <person name="Cha H."/>
            <person name="Lin T."/>
            <person name="Zhou Q."/>
            <person name="Shang Y."/>
            <person name="Li Y."/>
            <person name="Ivanov S."/>
            <person name="Sharma T."/>
            <person name="Velzen R.V."/>
            <person name="Ruijter N.D."/>
            <person name="Aanen D.K."/>
            <person name="Win J."/>
            <person name="Kamoun S."/>
            <person name="Bisseling T."/>
            <person name="Huang S."/>
        </authorList>
    </citation>
    <scope>NUCLEOTIDE SEQUENCE [LARGE SCALE GENOMIC DNA]</scope>
    <source>
        <strain evidence="8">DAOM197198w</strain>
    </source>
</reference>
<dbReference type="InterPro" id="IPR045069">
    <property type="entry name" value="MATE_euk"/>
</dbReference>
<keyword evidence="4 6" id="KW-1133">Transmembrane helix</keyword>
<feature type="transmembrane region" description="Helical" evidence="6">
    <location>
        <begin position="413"/>
        <end position="433"/>
    </location>
</feature>
<dbReference type="CDD" id="cd13132">
    <property type="entry name" value="MATE_eukaryotic"/>
    <property type="match status" value="1"/>
</dbReference>
<evidence type="ECO:0000256" key="3">
    <source>
        <dbReference type="ARBA" id="ARBA00022692"/>
    </source>
</evidence>